<evidence type="ECO:0000259" key="4">
    <source>
        <dbReference type="Pfam" id="PF01073"/>
    </source>
</evidence>
<keyword evidence="2" id="KW-0560">Oxidoreductase</keyword>
<evidence type="ECO:0000256" key="1">
    <source>
        <dbReference type="ARBA" id="ARBA00009219"/>
    </source>
</evidence>
<evidence type="ECO:0000313" key="6">
    <source>
        <dbReference type="Proteomes" id="UP000292702"/>
    </source>
</evidence>
<keyword evidence="3" id="KW-0472">Membrane</keyword>
<keyword evidence="3" id="KW-0812">Transmembrane</keyword>
<keyword evidence="6" id="KW-1185">Reference proteome</keyword>
<dbReference type="EMBL" id="RWJN01000059">
    <property type="protein sequence ID" value="TCD68690.1"/>
    <property type="molecule type" value="Genomic_DNA"/>
</dbReference>
<dbReference type="Proteomes" id="UP000292702">
    <property type="component" value="Unassembled WGS sequence"/>
</dbReference>
<dbReference type="SUPFAM" id="SSF51735">
    <property type="entry name" value="NAD(P)-binding Rossmann-fold domains"/>
    <property type="match status" value="1"/>
</dbReference>
<dbReference type="GO" id="GO:0006694">
    <property type="term" value="P:steroid biosynthetic process"/>
    <property type="evidence" value="ECO:0007669"/>
    <property type="project" value="InterPro"/>
</dbReference>
<accession>A0A4R0RJ86</accession>
<dbReference type="STRING" id="92696.A0A4R0RJ86"/>
<dbReference type="Pfam" id="PF01073">
    <property type="entry name" value="3Beta_HSD"/>
    <property type="match status" value="1"/>
</dbReference>
<evidence type="ECO:0000256" key="3">
    <source>
        <dbReference type="SAM" id="Phobius"/>
    </source>
</evidence>
<feature type="domain" description="3-beta hydroxysteroid dehydrogenase/isomerase" evidence="4">
    <location>
        <begin position="76"/>
        <end position="365"/>
    </location>
</feature>
<dbReference type="InterPro" id="IPR036291">
    <property type="entry name" value="NAD(P)-bd_dom_sf"/>
</dbReference>
<dbReference type="AlphaFoldDB" id="A0A4R0RJ86"/>
<sequence>MALSWYYVVLVPVLYVLYVRFNDSKLQKIPPDTAALSPGRWSEKSMLETNERIKRVEGVSLLKDSDLPPKTGRRYIVVGGAGFLGGWIVLHLIRRGEDPRRIRVLDLRRPVRVDLCEGPAKDVQFVKVDISDPVSVEAAFQKPWPRLSSESPEDPLPELTVIHTAAIIRFFERHPALVHSSERVNTAGTQHLVDSARRAGASIFVYTSSGSVAVNRTRFWLWPWQKEPKKFTQIATDDESILPKRHEEFFSNYAVSKIKAERLVRAADRSPSGSGQLRTGCIRPGNGIYGAGGDLLIDRMLKDKIHPSWIYTVQSSFIYAENCSLAHLCYEQRLIELQSGGTNPDIGGQAFCVTDAGPPCTYSDVYDIVRVVSNGAVKYIYLSPTFMLGMAHLVEWYHVTQQLLSIRKSFFARFIPRITGDLIFLQPSMFALTQIHLIFDDSRARLPPTKGGLGYTGPISTLEGACKTVIEHLKSDGKHINRIYGDPEDDTKPGVGFDVTLPESAVGEVVEKIGNGLNLDATKMAN</sequence>
<evidence type="ECO:0000256" key="2">
    <source>
        <dbReference type="ARBA" id="ARBA00023002"/>
    </source>
</evidence>
<dbReference type="PANTHER" id="PTHR43245">
    <property type="entry name" value="BIFUNCTIONAL POLYMYXIN RESISTANCE PROTEIN ARNA"/>
    <property type="match status" value="1"/>
</dbReference>
<comment type="similarity">
    <text evidence="1">Belongs to the 3-beta-HSD family.</text>
</comment>
<gene>
    <name evidence="5" type="ORF">EIP91_009974</name>
</gene>
<dbReference type="Gene3D" id="3.40.50.720">
    <property type="entry name" value="NAD(P)-binding Rossmann-like Domain"/>
    <property type="match status" value="1"/>
</dbReference>
<name>A0A4R0RJ86_9APHY</name>
<keyword evidence="3" id="KW-1133">Transmembrane helix</keyword>
<dbReference type="InterPro" id="IPR050177">
    <property type="entry name" value="Lipid_A_modif_metabolic_enz"/>
</dbReference>
<feature type="transmembrane region" description="Helical" evidence="3">
    <location>
        <begin position="75"/>
        <end position="93"/>
    </location>
</feature>
<proteinExistence type="inferred from homology"/>
<dbReference type="GO" id="GO:0016616">
    <property type="term" value="F:oxidoreductase activity, acting on the CH-OH group of donors, NAD or NADP as acceptor"/>
    <property type="evidence" value="ECO:0007669"/>
    <property type="project" value="InterPro"/>
</dbReference>
<reference evidence="5 6" key="1">
    <citation type="submission" date="2018-11" db="EMBL/GenBank/DDBJ databases">
        <title>Genome assembly of Steccherinum ochraceum LE-BIN_3174, the white-rot fungus of the Steccherinaceae family (The Residual Polyporoid clade, Polyporales, Basidiomycota).</title>
        <authorList>
            <person name="Fedorova T.V."/>
            <person name="Glazunova O.A."/>
            <person name="Landesman E.O."/>
            <person name="Moiseenko K.V."/>
            <person name="Psurtseva N.V."/>
            <person name="Savinova O.S."/>
            <person name="Shakhova N.V."/>
            <person name="Tyazhelova T.V."/>
            <person name="Vasina D.V."/>
        </authorList>
    </citation>
    <scope>NUCLEOTIDE SEQUENCE [LARGE SCALE GENOMIC DNA]</scope>
    <source>
        <strain evidence="5 6">LE-BIN_3174</strain>
    </source>
</reference>
<comment type="caution">
    <text evidence="5">The sequence shown here is derived from an EMBL/GenBank/DDBJ whole genome shotgun (WGS) entry which is preliminary data.</text>
</comment>
<dbReference type="OrthoDB" id="10058185at2759"/>
<dbReference type="PANTHER" id="PTHR43245:SF51">
    <property type="entry name" value="SHORT CHAIN DEHYDROGENASE_REDUCTASE FAMILY 42E, MEMBER 2"/>
    <property type="match status" value="1"/>
</dbReference>
<organism evidence="5 6">
    <name type="scientific">Steccherinum ochraceum</name>
    <dbReference type="NCBI Taxonomy" id="92696"/>
    <lineage>
        <taxon>Eukaryota</taxon>
        <taxon>Fungi</taxon>
        <taxon>Dikarya</taxon>
        <taxon>Basidiomycota</taxon>
        <taxon>Agaricomycotina</taxon>
        <taxon>Agaricomycetes</taxon>
        <taxon>Polyporales</taxon>
        <taxon>Steccherinaceae</taxon>
        <taxon>Steccherinum</taxon>
    </lineage>
</organism>
<dbReference type="InterPro" id="IPR002225">
    <property type="entry name" value="3Beta_OHSteriod_DH/Estase"/>
</dbReference>
<protein>
    <submittedName>
        <fullName evidence="5">Putative PKS/NRPS-like protein biosynthetic cluster</fullName>
    </submittedName>
</protein>
<feature type="transmembrane region" description="Helical" evidence="3">
    <location>
        <begin position="5"/>
        <end position="21"/>
    </location>
</feature>
<evidence type="ECO:0000313" key="5">
    <source>
        <dbReference type="EMBL" id="TCD68690.1"/>
    </source>
</evidence>